<keyword evidence="1" id="KW-0808">Transferase</keyword>
<evidence type="ECO:0000256" key="2">
    <source>
        <dbReference type="ARBA" id="ARBA00022786"/>
    </source>
</evidence>
<dbReference type="Pfam" id="PF00179">
    <property type="entry name" value="UQ_con"/>
    <property type="match status" value="1"/>
</dbReference>
<dbReference type="SMART" id="SM00212">
    <property type="entry name" value="UBCc"/>
    <property type="match status" value="1"/>
</dbReference>
<protein>
    <submittedName>
        <fullName evidence="6">Ubiquitin conjugating enzyme E2 U</fullName>
    </submittedName>
</protein>
<feature type="active site" description="Glycyl thioester intermediate" evidence="3">
    <location>
        <position position="89"/>
    </location>
</feature>
<evidence type="ECO:0000256" key="3">
    <source>
        <dbReference type="PROSITE-ProRule" id="PRU10133"/>
    </source>
</evidence>
<dbReference type="InterPro" id="IPR050113">
    <property type="entry name" value="Ub_conjugating_enzyme"/>
</dbReference>
<dbReference type="OrthoDB" id="9978460at2759"/>
<dbReference type="Gene3D" id="3.10.110.10">
    <property type="entry name" value="Ubiquitin Conjugating Enzyme"/>
    <property type="match status" value="1"/>
</dbReference>
<proteinExistence type="predicted"/>
<evidence type="ECO:0000313" key="6">
    <source>
        <dbReference type="Ensembl" id="ENSLLEP00000027474.1"/>
    </source>
</evidence>
<evidence type="ECO:0000256" key="1">
    <source>
        <dbReference type="ARBA" id="ARBA00022679"/>
    </source>
</evidence>
<dbReference type="AlphaFoldDB" id="A0A8C5PT16"/>
<dbReference type="InterPro" id="IPR023313">
    <property type="entry name" value="UBQ-conjugating_AS"/>
</dbReference>
<keyword evidence="2" id="KW-0833">Ubl conjugation pathway</keyword>
<dbReference type="GO" id="GO:0016740">
    <property type="term" value="F:transferase activity"/>
    <property type="evidence" value="ECO:0007669"/>
    <property type="project" value="UniProtKB-KW"/>
</dbReference>
<organism evidence="6 7">
    <name type="scientific">Leptobrachium leishanense</name>
    <name type="common">Leishan spiny toad</name>
    <dbReference type="NCBI Taxonomy" id="445787"/>
    <lineage>
        <taxon>Eukaryota</taxon>
        <taxon>Metazoa</taxon>
        <taxon>Chordata</taxon>
        <taxon>Craniata</taxon>
        <taxon>Vertebrata</taxon>
        <taxon>Euteleostomi</taxon>
        <taxon>Amphibia</taxon>
        <taxon>Batrachia</taxon>
        <taxon>Anura</taxon>
        <taxon>Pelobatoidea</taxon>
        <taxon>Megophryidae</taxon>
        <taxon>Leptobrachium</taxon>
    </lineage>
</organism>
<keyword evidence="7" id="KW-1185">Reference proteome</keyword>
<reference evidence="6" key="2">
    <citation type="submission" date="2025-09" db="UniProtKB">
        <authorList>
            <consortium name="Ensembl"/>
        </authorList>
    </citation>
    <scope>IDENTIFICATION</scope>
</reference>
<evidence type="ECO:0000259" key="5">
    <source>
        <dbReference type="PROSITE" id="PS50127"/>
    </source>
</evidence>
<feature type="compositionally biased region" description="Basic and acidic residues" evidence="4">
    <location>
        <begin position="375"/>
        <end position="388"/>
    </location>
</feature>
<dbReference type="InterPro" id="IPR016135">
    <property type="entry name" value="UBQ-conjugating_enzyme/RWD"/>
</dbReference>
<dbReference type="GeneTree" id="ENSGT00940000162256"/>
<feature type="region of interest" description="Disordered" evidence="4">
    <location>
        <begin position="365"/>
        <end position="394"/>
    </location>
</feature>
<dbReference type="InterPro" id="IPR000608">
    <property type="entry name" value="UBC"/>
</dbReference>
<dbReference type="PANTHER" id="PTHR24067">
    <property type="entry name" value="UBIQUITIN-CONJUGATING ENZYME E2"/>
    <property type="match status" value="1"/>
</dbReference>
<dbReference type="Proteomes" id="UP000694569">
    <property type="component" value="Unplaced"/>
</dbReference>
<accession>A0A8C5PT16</accession>
<gene>
    <name evidence="6" type="primary">UBE2U</name>
</gene>
<sequence length="414" mass="46822">MHSRAYLLLEREYQQLQEDALYGISVTPRTDTLLDWVAEIRGLKDSLWEGCVLQLYMKYPENYNHLPPEIVFNTIPFHPNVDQISGKPCIIFLDNPEYWNPRYTMTTILLTAQVMICNPQAESAVNLEAADLWQNRPSMYRQLVLDCVKNSKLIDAGFIHKPPRISTAQDPPLPSAGRKIKPVSFEDYHRNWTEIGTSKAAEDLKSRRHKGPPCETPSGRANGRVDLIKLYRSSIHGSFNSGTSLPRLSVPRGSPECIMCRLSDMSYADPEARLLVTDPEARLLVTDPEARLLVTDPEARSLVTDPEARSLVTDPEARSLVTDPEARSLVTDPEARLLVKDPEARLLVTDPEARLLVTDPEARSLVTDPDVDSEPYYHRETSHRDTGRSAEPLEEEVENLVAWTNTLKMDLLED</sequence>
<dbReference type="PROSITE" id="PS50127">
    <property type="entry name" value="UBC_2"/>
    <property type="match status" value="1"/>
</dbReference>
<reference evidence="6" key="1">
    <citation type="submission" date="2025-08" db="UniProtKB">
        <authorList>
            <consortium name="Ensembl"/>
        </authorList>
    </citation>
    <scope>IDENTIFICATION</scope>
</reference>
<dbReference type="Ensembl" id="ENSLLET00000028550.1">
    <property type="protein sequence ID" value="ENSLLEP00000027474.1"/>
    <property type="gene ID" value="ENSLLEG00000017423.1"/>
</dbReference>
<dbReference type="SUPFAM" id="SSF54495">
    <property type="entry name" value="UBC-like"/>
    <property type="match status" value="1"/>
</dbReference>
<evidence type="ECO:0000256" key="4">
    <source>
        <dbReference type="SAM" id="MobiDB-lite"/>
    </source>
</evidence>
<dbReference type="CDD" id="cd23806">
    <property type="entry name" value="UBCc_UBE2U"/>
    <property type="match status" value="1"/>
</dbReference>
<feature type="domain" description="UBC core" evidence="5">
    <location>
        <begin position="4"/>
        <end position="153"/>
    </location>
</feature>
<name>A0A8C5PT16_9ANUR</name>
<evidence type="ECO:0000313" key="7">
    <source>
        <dbReference type="Proteomes" id="UP000694569"/>
    </source>
</evidence>
<dbReference type="PROSITE" id="PS00183">
    <property type="entry name" value="UBC_1"/>
    <property type="match status" value="1"/>
</dbReference>